<dbReference type="InterPro" id="IPR006009">
    <property type="entry name" value="GlcNAc_MurG"/>
</dbReference>
<name>A0A9D1PR44_9FIRM</name>
<dbReference type="InterPro" id="IPR007235">
    <property type="entry name" value="Glyco_trans_28_C"/>
</dbReference>
<dbReference type="PANTHER" id="PTHR21015:SF22">
    <property type="entry name" value="GLYCOSYLTRANSFERASE"/>
    <property type="match status" value="1"/>
</dbReference>
<evidence type="ECO:0000256" key="4">
    <source>
        <dbReference type="ARBA" id="ARBA00022679"/>
    </source>
</evidence>
<keyword evidence="6 10" id="KW-0573">Peptidoglycan synthesis</keyword>
<dbReference type="EMBL" id="DXIJ01000017">
    <property type="protein sequence ID" value="HIV85345.1"/>
    <property type="molecule type" value="Genomic_DNA"/>
</dbReference>
<reference evidence="13" key="1">
    <citation type="journal article" date="2021" name="PeerJ">
        <title>Extensive microbial diversity within the chicken gut microbiome revealed by metagenomics and culture.</title>
        <authorList>
            <person name="Gilroy R."/>
            <person name="Ravi A."/>
            <person name="Getino M."/>
            <person name="Pursley I."/>
            <person name="Horton D.L."/>
            <person name="Alikhan N.F."/>
            <person name="Baker D."/>
            <person name="Gharbi K."/>
            <person name="Hall N."/>
            <person name="Watson M."/>
            <person name="Adriaenssens E.M."/>
            <person name="Foster-Nyarko E."/>
            <person name="Jarju S."/>
            <person name="Secka A."/>
            <person name="Antonio M."/>
            <person name="Oren A."/>
            <person name="Chaudhuri R.R."/>
            <person name="La Ragione R."/>
            <person name="Hildebrand F."/>
            <person name="Pallen M.J."/>
        </authorList>
    </citation>
    <scope>NUCLEOTIDE SEQUENCE</scope>
    <source>
        <strain evidence="13">5790</strain>
    </source>
</reference>
<keyword evidence="7 10" id="KW-0472">Membrane</keyword>
<dbReference type="AlphaFoldDB" id="A0A9D1PR44"/>
<comment type="pathway">
    <text evidence="10">Cell wall biogenesis; peptidoglycan biosynthesis.</text>
</comment>
<dbReference type="Gene3D" id="3.40.50.2000">
    <property type="entry name" value="Glycogen Phosphorylase B"/>
    <property type="match status" value="2"/>
</dbReference>
<evidence type="ECO:0000256" key="6">
    <source>
        <dbReference type="ARBA" id="ARBA00022984"/>
    </source>
</evidence>
<comment type="caution">
    <text evidence="10">Lacks conserved residue(s) required for the propagation of feature annotation.</text>
</comment>
<dbReference type="GO" id="GO:0008360">
    <property type="term" value="P:regulation of cell shape"/>
    <property type="evidence" value="ECO:0007669"/>
    <property type="project" value="UniProtKB-KW"/>
</dbReference>
<evidence type="ECO:0000256" key="10">
    <source>
        <dbReference type="HAMAP-Rule" id="MF_00033"/>
    </source>
</evidence>
<proteinExistence type="inferred from homology"/>
<evidence type="ECO:0000256" key="9">
    <source>
        <dbReference type="ARBA" id="ARBA00023316"/>
    </source>
</evidence>
<dbReference type="SUPFAM" id="SSF53756">
    <property type="entry name" value="UDP-Glycosyltransferase/glycogen phosphorylase"/>
    <property type="match status" value="1"/>
</dbReference>
<keyword evidence="3 10" id="KW-0328">Glycosyltransferase</keyword>
<feature type="binding site" evidence="10">
    <location>
        <position position="255"/>
    </location>
    <ligand>
        <name>UDP-N-acetyl-alpha-D-glucosamine</name>
        <dbReference type="ChEBI" id="CHEBI:57705"/>
    </ligand>
</feature>
<dbReference type="CDD" id="cd03785">
    <property type="entry name" value="GT28_MurG"/>
    <property type="match status" value="1"/>
</dbReference>
<comment type="caution">
    <text evidence="13">The sequence shown here is derived from an EMBL/GenBank/DDBJ whole genome shotgun (WGS) entry which is preliminary data.</text>
</comment>
<dbReference type="GO" id="GO:0005886">
    <property type="term" value="C:plasma membrane"/>
    <property type="evidence" value="ECO:0007669"/>
    <property type="project" value="UniProtKB-SubCell"/>
</dbReference>
<feature type="domain" description="Glycosyl transferase family 28 C-terminal" evidence="12">
    <location>
        <begin position="188"/>
        <end position="355"/>
    </location>
</feature>
<keyword evidence="1 10" id="KW-1003">Cell membrane</keyword>
<dbReference type="GO" id="GO:0071555">
    <property type="term" value="P:cell wall organization"/>
    <property type="evidence" value="ECO:0007669"/>
    <property type="project" value="UniProtKB-KW"/>
</dbReference>
<protein>
    <recommendedName>
        <fullName evidence="10">UDP-N-acetylglucosamine--N-acetylmuramyl-(pentapeptide) pyrophosphoryl-undecaprenol N-acetylglucosamine transferase</fullName>
        <ecNumber evidence="10">2.4.1.227</ecNumber>
    </recommendedName>
    <alternativeName>
        <fullName evidence="10">Undecaprenyl-PP-MurNAc-pentapeptide-UDPGlcNAc GlcNAc transferase</fullName>
    </alternativeName>
</protein>
<accession>A0A9D1PR44</accession>
<evidence type="ECO:0000313" key="14">
    <source>
        <dbReference type="Proteomes" id="UP000824162"/>
    </source>
</evidence>
<feature type="binding site" evidence="10">
    <location>
        <position position="194"/>
    </location>
    <ligand>
        <name>UDP-N-acetyl-alpha-D-glucosamine</name>
        <dbReference type="ChEBI" id="CHEBI:57705"/>
    </ligand>
</feature>
<feature type="binding site" evidence="10">
    <location>
        <position position="165"/>
    </location>
    <ligand>
        <name>UDP-N-acetyl-alpha-D-glucosamine</name>
        <dbReference type="ChEBI" id="CHEBI:57705"/>
    </ligand>
</feature>
<reference evidence="13" key="2">
    <citation type="submission" date="2021-04" db="EMBL/GenBank/DDBJ databases">
        <authorList>
            <person name="Gilroy R."/>
        </authorList>
    </citation>
    <scope>NUCLEOTIDE SEQUENCE</scope>
    <source>
        <strain evidence="13">5790</strain>
    </source>
</reference>
<dbReference type="Proteomes" id="UP000824162">
    <property type="component" value="Unassembled WGS sequence"/>
</dbReference>
<comment type="catalytic activity">
    <reaction evidence="10">
        <text>di-trans,octa-cis-undecaprenyl diphospho-N-acetyl-alpha-D-muramoyl-L-alanyl-D-glutamyl-meso-2,6-diaminopimeloyl-D-alanyl-D-alanine + UDP-N-acetyl-alpha-D-glucosamine = di-trans,octa-cis-undecaprenyl diphospho-[N-acetyl-alpha-D-glucosaminyl-(1-&gt;4)]-N-acetyl-alpha-D-muramoyl-L-alanyl-D-glutamyl-meso-2,6-diaminopimeloyl-D-alanyl-D-alanine + UDP + H(+)</text>
        <dbReference type="Rhea" id="RHEA:31227"/>
        <dbReference type="ChEBI" id="CHEBI:15378"/>
        <dbReference type="ChEBI" id="CHEBI:57705"/>
        <dbReference type="ChEBI" id="CHEBI:58223"/>
        <dbReference type="ChEBI" id="CHEBI:61387"/>
        <dbReference type="ChEBI" id="CHEBI:61388"/>
        <dbReference type="EC" id="2.4.1.227"/>
    </reaction>
</comment>
<gene>
    <name evidence="10 13" type="primary">murG</name>
    <name evidence="13" type="ORF">H9900_00875</name>
</gene>
<sequence>MKILFSGGGTAGHINPALAIANYICERESSEIAFVGTREGLEAELIPRLGHKMYYIKIHGFERSFNLQNFKNIVELPKSVLDSRKILKEFNPDIVIGTGGYVCGPVLYAASGLGIPTLVHESNAYPGITTRLLSGRVDTVAVGARAAEEHIKNAQNVLYTGNPVRPEILSTGEFEARRSLGLDKRPYIVFFGGSMGARDFNRVAADWISGIAAEHKYQIIMGTGKFRQYDSVISRFKENGIELDEYNDITVSEYIYNMNLVMAAADLIVCRAGASTLSELTALGKPSILVPSPYVAANHQEHNARAVEKEGGARVILERDFSPETLGVEISTLVQDKEKLTEMRHGAKRAGTVNATEKIYKEVKRLTGR</sequence>
<keyword evidence="4 10" id="KW-0808">Transferase</keyword>
<organism evidence="13 14">
    <name type="scientific">Candidatus Monoglobus merdigallinarum</name>
    <dbReference type="NCBI Taxonomy" id="2838698"/>
    <lineage>
        <taxon>Bacteria</taxon>
        <taxon>Bacillati</taxon>
        <taxon>Bacillota</taxon>
        <taxon>Clostridia</taxon>
        <taxon>Monoglobales</taxon>
        <taxon>Monoglobaceae</taxon>
        <taxon>Monoglobus</taxon>
    </lineage>
</organism>
<keyword evidence="2 10" id="KW-0132">Cell division</keyword>
<keyword evidence="5 10" id="KW-0133">Cell shape</keyword>
<evidence type="ECO:0000256" key="3">
    <source>
        <dbReference type="ARBA" id="ARBA00022676"/>
    </source>
</evidence>
<feature type="binding site" evidence="10">
    <location>
        <position position="300"/>
    </location>
    <ligand>
        <name>UDP-N-acetyl-alpha-D-glucosamine</name>
        <dbReference type="ChEBI" id="CHEBI:57705"/>
    </ligand>
</feature>
<comment type="function">
    <text evidence="10">Cell wall formation. Catalyzes the transfer of a GlcNAc subunit on undecaprenyl-pyrophosphoryl-MurNAc-pentapeptide (lipid intermediate I) to form undecaprenyl-pyrophosphoryl-MurNAc-(pentapeptide)GlcNAc (lipid intermediate II).</text>
</comment>
<evidence type="ECO:0000256" key="5">
    <source>
        <dbReference type="ARBA" id="ARBA00022960"/>
    </source>
</evidence>
<dbReference type="GO" id="GO:0009252">
    <property type="term" value="P:peptidoglycan biosynthetic process"/>
    <property type="evidence" value="ECO:0007669"/>
    <property type="project" value="UniProtKB-UniRule"/>
</dbReference>
<dbReference type="EC" id="2.4.1.227" evidence="10"/>
<keyword evidence="9 10" id="KW-0961">Cell wall biogenesis/degradation</keyword>
<dbReference type="PANTHER" id="PTHR21015">
    <property type="entry name" value="UDP-N-ACETYLGLUCOSAMINE--N-ACETYLMURAMYL-(PENTAPEPTIDE) PYROPHOSPHORYL-UNDECAPRENOL N-ACETYLGLUCOSAMINE TRANSFERASE 1"/>
    <property type="match status" value="1"/>
</dbReference>
<feature type="binding site" evidence="10">
    <location>
        <position position="123"/>
    </location>
    <ligand>
        <name>UDP-N-acetyl-alpha-D-glucosamine</name>
        <dbReference type="ChEBI" id="CHEBI:57705"/>
    </ligand>
</feature>
<dbReference type="InterPro" id="IPR004276">
    <property type="entry name" value="GlycoTrans_28_N"/>
</dbReference>
<dbReference type="Pfam" id="PF04101">
    <property type="entry name" value="Glyco_tran_28_C"/>
    <property type="match status" value="1"/>
</dbReference>
<evidence type="ECO:0000256" key="2">
    <source>
        <dbReference type="ARBA" id="ARBA00022618"/>
    </source>
</evidence>
<dbReference type="GO" id="GO:0051301">
    <property type="term" value="P:cell division"/>
    <property type="evidence" value="ECO:0007669"/>
    <property type="project" value="UniProtKB-KW"/>
</dbReference>
<evidence type="ECO:0000256" key="7">
    <source>
        <dbReference type="ARBA" id="ARBA00023136"/>
    </source>
</evidence>
<comment type="similarity">
    <text evidence="10">Belongs to the glycosyltransferase 28 family. MurG subfamily.</text>
</comment>
<feature type="domain" description="Glycosyltransferase family 28 N-terminal" evidence="11">
    <location>
        <begin position="3"/>
        <end position="141"/>
    </location>
</feature>
<evidence type="ECO:0000259" key="11">
    <source>
        <dbReference type="Pfam" id="PF03033"/>
    </source>
</evidence>
<evidence type="ECO:0000256" key="1">
    <source>
        <dbReference type="ARBA" id="ARBA00022475"/>
    </source>
</evidence>
<evidence type="ECO:0000259" key="12">
    <source>
        <dbReference type="Pfam" id="PF04101"/>
    </source>
</evidence>
<dbReference type="GO" id="GO:0005975">
    <property type="term" value="P:carbohydrate metabolic process"/>
    <property type="evidence" value="ECO:0007669"/>
    <property type="project" value="InterPro"/>
</dbReference>
<comment type="subcellular location">
    <subcellularLocation>
        <location evidence="10">Cell membrane</location>
        <topology evidence="10">Peripheral membrane protein</topology>
        <orientation evidence="10">Cytoplasmic side</orientation>
    </subcellularLocation>
</comment>
<dbReference type="HAMAP" id="MF_00033">
    <property type="entry name" value="MurG"/>
    <property type="match status" value="1"/>
</dbReference>
<dbReference type="Pfam" id="PF03033">
    <property type="entry name" value="Glyco_transf_28"/>
    <property type="match status" value="1"/>
</dbReference>
<feature type="binding site" evidence="10">
    <location>
        <begin position="10"/>
        <end position="12"/>
    </location>
    <ligand>
        <name>UDP-N-acetyl-alpha-D-glucosamine</name>
        <dbReference type="ChEBI" id="CHEBI:57705"/>
    </ligand>
</feature>
<keyword evidence="8 10" id="KW-0131">Cell cycle</keyword>
<evidence type="ECO:0000256" key="8">
    <source>
        <dbReference type="ARBA" id="ARBA00023306"/>
    </source>
</evidence>
<dbReference type="NCBIfam" id="TIGR01133">
    <property type="entry name" value="murG"/>
    <property type="match status" value="1"/>
</dbReference>
<evidence type="ECO:0000313" key="13">
    <source>
        <dbReference type="EMBL" id="HIV85345.1"/>
    </source>
</evidence>
<dbReference type="GO" id="GO:0050511">
    <property type="term" value="F:undecaprenyldiphospho-muramoylpentapeptide beta-N-acetylglucosaminyltransferase activity"/>
    <property type="evidence" value="ECO:0007669"/>
    <property type="project" value="UniProtKB-UniRule"/>
</dbReference>